<evidence type="ECO:0000256" key="7">
    <source>
        <dbReference type="SAM" id="Phobius"/>
    </source>
</evidence>
<evidence type="ECO:0000256" key="2">
    <source>
        <dbReference type="ARBA" id="ARBA00022475"/>
    </source>
</evidence>
<feature type="transmembrane region" description="Helical" evidence="7">
    <location>
        <begin position="159"/>
        <end position="177"/>
    </location>
</feature>
<dbReference type="InterPro" id="IPR051449">
    <property type="entry name" value="ABC-2_transporter_component"/>
</dbReference>
<feature type="transmembrane region" description="Helical" evidence="7">
    <location>
        <begin position="20"/>
        <end position="43"/>
    </location>
</feature>
<dbReference type="InterPro" id="IPR013525">
    <property type="entry name" value="ABC2_TM"/>
</dbReference>
<keyword evidence="3 7" id="KW-0812">Transmembrane</keyword>
<gene>
    <name evidence="11" type="ORF">TDIS_1693</name>
</gene>
<feature type="transmembrane region" description="Helical" evidence="7">
    <location>
        <begin position="247"/>
        <end position="266"/>
    </location>
</feature>
<evidence type="ECO:0000256" key="4">
    <source>
        <dbReference type="ARBA" id="ARBA00022989"/>
    </source>
</evidence>
<dbReference type="Pfam" id="PF12698">
    <property type="entry name" value="ABC2_membrane_3"/>
    <property type="match status" value="1"/>
</dbReference>
<reference evidence="11 12" key="1">
    <citation type="submission" date="2016-04" db="EMBL/GenBank/DDBJ databases">
        <title>Genome analysis of Thermosulfurimonas dismutans, the first thermophilic sulfur-disproportionating bacterium of the phylum Thermodesulfobacteria.</title>
        <authorList>
            <person name="Mardanov A.V."/>
            <person name="Beletsky A.V."/>
            <person name="Kadnikov V.V."/>
            <person name="Slobodkin A.I."/>
            <person name="Ravin N.V."/>
        </authorList>
    </citation>
    <scope>NUCLEOTIDE SEQUENCE [LARGE SCALE GENOMIC DNA]</scope>
    <source>
        <strain evidence="11 12">S95</strain>
    </source>
</reference>
<feature type="domain" description="ABC-type uncharacterised transport system" evidence="8">
    <location>
        <begin position="419"/>
        <end position="717"/>
    </location>
</feature>
<evidence type="ECO:0000259" key="10">
    <source>
        <dbReference type="Pfam" id="PF23357"/>
    </source>
</evidence>
<keyword evidence="4 7" id="KW-1133">Transmembrane helix</keyword>
<proteinExistence type="predicted"/>
<feature type="region of interest" description="Disordered" evidence="6">
    <location>
        <begin position="666"/>
        <end position="701"/>
    </location>
</feature>
<evidence type="ECO:0000256" key="5">
    <source>
        <dbReference type="ARBA" id="ARBA00023136"/>
    </source>
</evidence>
<feature type="transmembrane region" description="Helical" evidence="7">
    <location>
        <begin position="762"/>
        <end position="785"/>
    </location>
</feature>
<dbReference type="InterPro" id="IPR055396">
    <property type="entry name" value="DUF7088"/>
</dbReference>
<evidence type="ECO:0000259" key="8">
    <source>
        <dbReference type="Pfam" id="PF09822"/>
    </source>
</evidence>
<evidence type="ECO:0000256" key="6">
    <source>
        <dbReference type="SAM" id="MobiDB-lite"/>
    </source>
</evidence>
<dbReference type="Pfam" id="PF23357">
    <property type="entry name" value="DUF7088"/>
    <property type="match status" value="1"/>
</dbReference>
<evidence type="ECO:0000256" key="3">
    <source>
        <dbReference type="ARBA" id="ARBA00022692"/>
    </source>
</evidence>
<evidence type="ECO:0000313" key="11">
    <source>
        <dbReference type="EMBL" id="OAQ20191.1"/>
    </source>
</evidence>
<protein>
    <submittedName>
        <fullName evidence="11">Gliding motility protein GldF</fullName>
    </submittedName>
</protein>
<accession>A0A179D319</accession>
<comment type="subcellular location">
    <subcellularLocation>
        <location evidence="1">Cell membrane</location>
        <topology evidence="1">Multi-pass membrane protein</topology>
    </subcellularLocation>
</comment>
<dbReference type="RefSeq" id="WP_068671278.1">
    <property type="nucleotide sequence ID" value="NZ_LWLG01000014.1"/>
</dbReference>
<dbReference type="GO" id="GO:0140359">
    <property type="term" value="F:ABC-type transporter activity"/>
    <property type="evidence" value="ECO:0007669"/>
    <property type="project" value="InterPro"/>
</dbReference>
<organism evidence="11 12">
    <name type="scientific">Thermosulfurimonas dismutans</name>
    <dbReference type="NCBI Taxonomy" id="999894"/>
    <lineage>
        <taxon>Bacteria</taxon>
        <taxon>Pseudomonadati</taxon>
        <taxon>Thermodesulfobacteriota</taxon>
        <taxon>Thermodesulfobacteria</taxon>
        <taxon>Thermodesulfobacteriales</taxon>
        <taxon>Thermodesulfobacteriaceae</taxon>
        <taxon>Thermosulfurimonas</taxon>
    </lineage>
</organism>
<dbReference type="STRING" id="999894.TDIS_1693"/>
<dbReference type="AlphaFoldDB" id="A0A179D319"/>
<feature type="domain" description="ABC-2 type transporter transmembrane" evidence="9">
    <location>
        <begin position="56"/>
        <end position="189"/>
    </location>
</feature>
<feature type="compositionally biased region" description="Basic and acidic residues" evidence="6">
    <location>
        <begin position="679"/>
        <end position="690"/>
    </location>
</feature>
<dbReference type="OrthoDB" id="9794512at2"/>
<dbReference type="PANTHER" id="PTHR30294:SF29">
    <property type="entry name" value="MULTIDRUG ABC TRANSPORTER PERMEASE YBHS-RELATED"/>
    <property type="match status" value="1"/>
</dbReference>
<feature type="domain" description="DUF7088" evidence="10">
    <location>
        <begin position="278"/>
        <end position="382"/>
    </location>
</feature>
<dbReference type="Pfam" id="PF09822">
    <property type="entry name" value="ABC_transp_aux"/>
    <property type="match status" value="1"/>
</dbReference>
<feature type="transmembrane region" description="Helical" evidence="7">
    <location>
        <begin position="128"/>
        <end position="147"/>
    </location>
</feature>
<evidence type="ECO:0000313" key="12">
    <source>
        <dbReference type="Proteomes" id="UP000078390"/>
    </source>
</evidence>
<dbReference type="PATRIC" id="fig|999894.6.peg.1690"/>
<dbReference type="InterPro" id="IPR019196">
    <property type="entry name" value="ABC_transp_unknown"/>
</dbReference>
<keyword evidence="2" id="KW-1003">Cell membrane</keyword>
<evidence type="ECO:0000259" key="9">
    <source>
        <dbReference type="Pfam" id="PF12698"/>
    </source>
</evidence>
<dbReference type="EMBL" id="LWLG01000014">
    <property type="protein sequence ID" value="OAQ20191.1"/>
    <property type="molecule type" value="Genomic_DNA"/>
</dbReference>
<dbReference type="PANTHER" id="PTHR30294">
    <property type="entry name" value="MEMBRANE COMPONENT OF ABC TRANSPORTER YHHJ-RELATED"/>
    <property type="match status" value="1"/>
</dbReference>
<evidence type="ECO:0000256" key="1">
    <source>
        <dbReference type="ARBA" id="ARBA00004651"/>
    </source>
</evidence>
<feature type="transmembrane region" description="Helical" evidence="7">
    <location>
        <begin position="102"/>
        <end position="122"/>
    </location>
</feature>
<dbReference type="GO" id="GO:0005886">
    <property type="term" value="C:plasma membrane"/>
    <property type="evidence" value="ECO:0007669"/>
    <property type="project" value="UniProtKB-SubCell"/>
</dbReference>
<dbReference type="Proteomes" id="UP000078390">
    <property type="component" value="Unassembled WGS sequence"/>
</dbReference>
<keyword evidence="5 7" id="KW-0472">Membrane</keyword>
<feature type="transmembrane region" description="Helical" evidence="7">
    <location>
        <begin position="218"/>
        <end position="240"/>
    </location>
</feature>
<feature type="transmembrane region" description="Helical" evidence="7">
    <location>
        <begin position="78"/>
        <end position="95"/>
    </location>
</feature>
<feature type="transmembrane region" description="Helical" evidence="7">
    <location>
        <begin position="55"/>
        <end position="72"/>
    </location>
</feature>
<sequence>MRGLWVIFHKEFFGYFRSPIAYIFGVVFLLVVNGLYMNTFFLARVCDMRAFFEPFPVILLVFASALTMRLWAEERKSGTLGLLLSFPSSPLALILGKFLGTYLFALTVLSGTLVIPVMLAILGDPDGGALFSAYVGAALLLAFYVALGAFLSALFEDQIAAFILTLVGGLASILLGTDLVSSSIESWLPGFGAFLRESLGLLPHFNPFVKGVVPLRDALFFLIYTAVFLVLNYYTVFGFLRYFRRRLFYPLTAVLLGLALVSNALLAQVRLPRFDFTEERLYTISPVSKKVLARLKAPLRVTYYVSSPQTLPPPMRNLSLEVRALLEEFAAFNPKFRFAVVDPTRNPELIQKLRNKGVEPFAVQTIERDKVSVRRVYSAIALSYLDKPEEVIPQVVPESLSTLEYDLVSRIYKLTLSEKPVVAIYSGRNFLAGSYRTAEEILRSLGFEVKGTSIDKDHSIPEKARLLILLSPGKLNKRQLYEIGTFLNRGGSVLLAHSAAIYSYNSGPEGEMLATPMPQDLSVNELLKTYGLEIEKKTLFDLQSVTMAVSQEREIGIFKALVRIPVNFPMQVQILPPQMNRKLPIIHGLSALLYLWGSPLKLDEKILEKKGFKTQVLFTSTSHAWAEEVDLGSLSERDIQPPKETSRLPLAVLVEGWFPLPFEGQVPPWPGEKGSSQATKEKASEEKNEAQARSPQRSAKPGKLMVVGSGAMFADGIIDIFDNALFLANAAEALGLGGELLSLRAKLKPVRYIAEVSPSAKLLWKIVVVFGPAMLWMLLGMTVFIRRRRRRMRFERGEGL</sequence>
<comment type="caution">
    <text evidence="11">The sequence shown here is derived from an EMBL/GenBank/DDBJ whole genome shotgun (WGS) entry which is preliminary data.</text>
</comment>
<name>A0A179D319_9BACT</name>
<keyword evidence="12" id="KW-1185">Reference proteome</keyword>